<evidence type="ECO:0000313" key="2">
    <source>
        <dbReference type="EMBL" id="KAA1088034.1"/>
    </source>
</evidence>
<dbReference type="Proteomes" id="UP000325313">
    <property type="component" value="Unassembled WGS sequence"/>
</dbReference>
<gene>
    <name evidence="2" type="ORF">PGTUg99_021823</name>
</gene>
<evidence type="ECO:0000256" key="1">
    <source>
        <dbReference type="SAM" id="MobiDB-lite"/>
    </source>
</evidence>
<dbReference type="EMBL" id="VDEP01000408">
    <property type="protein sequence ID" value="KAA1088034.1"/>
    <property type="molecule type" value="Genomic_DNA"/>
</dbReference>
<feature type="region of interest" description="Disordered" evidence="1">
    <location>
        <begin position="1"/>
        <end position="20"/>
    </location>
</feature>
<sequence>MRSVGVAGRPDVGTTSDSDEKVVGLIGEDHDHLETGVVKVVDTADDIGSNLQPTTTPDRHRHHPSNFDILFNVNSSQLKPDPIQNYRHPTRLD</sequence>
<protein>
    <submittedName>
        <fullName evidence="2">Uncharacterized protein</fullName>
    </submittedName>
</protein>
<evidence type="ECO:0000313" key="3">
    <source>
        <dbReference type="Proteomes" id="UP000325313"/>
    </source>
</evidence>
<name>A0A5B0NHF4_PUCGR</name>
<proteinExistence type="predicted"/>
<organism evidence="2 3">
    <name type="scientific">Puccinia graminis f. sp. tritici</name>
    <dbReference type="NCBI Taxonomy" id="56615"/>
    <lineage>
        <taxon>Eukaryota</taxon>
        <taxon>Fungi</taxon>
        <taxon>Dikarya</taxon>
        <taxon>Basidiomycota</taxon>
        <taxon>Pucciniomycotina</taxon>
        <taxon>Pucciniomycetes</taxon>
        <taxon>Pucciniales</taxon>
        <taxon>Pucciniaceae</taxon>
        <taxon>Puccinia</taxon>
    </lineage>
</organism>
<accession>A0A5B0NHF4</accession>
<reference evidence="2 3" key="1">
    <citation type="submission" date="2019-05" db="EMBL/GenBank/DDBJ databases">
        <title>Emergence of the Ug99 lineage of the wheat stem rust pathogen through somatic hybridization.</title>
        <authorList>
            <person name="Li F."/>
            <person name="Upadhyaya N.M."/>
            <person name="Sperschneider J."/>
            <person name="Matny O."/>
            <person name="Nguyen-Phuc H."/>
            <person name="Mago R."/>
            <person name="Raley C."/>
            <person name="Miller M.E."/>
            <person name="Silverstein K.A.T."/>
            <person name="Henningsen E."/>
            <person name="Hirsch C.D."/>
            <person name="Visser B."/>
            <person name="Pretorius Z.A."/>
            <person name="Steffenson B.J."/>
            <person name="Schwessinger B."/>
            <person name="Dodds P.N."/>
            <person name="Figueroa M."/>
        </authorList>
    </citation>
    <scope>NUCLEOTIDE SEQUENCE [LARGE SCALE GENOMIC DNA]</scope>
    <source>
        <strain evidence="2 3">Ug99</strain>
    </source>
</reference>
<dbReference type="AlphaFoldDB" id="A0A5B0NHF4"/>
<comment type="caution">
    <text evidence="2">The sequence shown here is derived from an EMBL/GenBank/DDBJ whole genome shotgun (WGS) entry which is preliminary data.</text>
</comment>